<sequence length="59" mass="7065">QSFCWRNKKRSFDNQFSNTDIGHTVSFMVRHNFNISNNIRFSYKYLLPTNESEDYPPDG</sequence>
<accession>A0ACA9SW55</accession>
<evidence type="ECO:0000313" key="1">
    <source>
        <dbReference type="EMBL" id="CAG8850525.1"/>
    </source>
</evidence>
<reference evidence="1" key="1">
    <citation type="submission" date="2021-06" db="EMBL/GenBank/DDBJ databases">
        <authorList>
            <person name="Kallberg Y."/>
            <person name="Tangrot J."/>
            <person name="Rosling A."/>
        </authorList>
    </citation>
    <scope>NUCLEOTIDE SEQUENCE</scope>
    <source>
        <strain evidence="1">MA461A</strain>
    </source>
</reference>
<feature type="non-terminal residue" evidence="1">
    <location>
        <position position="1"/>
    </location>
</feature>
<gene>
    <name evidence="1" type="ORF">RPERSI_LOCUS36135</name>
</gene>
<dbReference type="Proteomes" id="UP000789920">
    <property type="component" value="Unassembled WGS sequence"/>
</dbReference>
<evidence type="ECO:0000313" key="2">
    <source>
        <dbReference type="Proteomes" id="UP000789920"/>
    </source>
</evidence>
<protein>
    <submittedName>
        <fullName evidence="1">1746_t:CDS:1</fullName>
    </submittedName>
</protein>
<proteinExistence type="predicted"/>
<feature type="non-terminal residue" evidence="1">
    <location>
        <position position="59"/>
    </location>
</feature>
<organism evidence="1 2">
    <name type="scientific">Racocetra persica</name>
    <dbReference type="NCBI Taxonomy" id="160502"/>
    <lineage>
        <taxon>Eukaryota</taxon>
        <taxon>Fungi</taxon>
        <taxon>Fungi incertae sedis</taxon>
        <taxon>Mucoromycota</taxon>
        <taxon>Glomeromycotina</taxon>
        <taxon>Glomeromycetes</taxon>
        <taxon>Diversisporales</taxon>
        <taxon>Gigasporaceae</taxon>
        <taxon>Racocetra</taxon>
    </lineage>
</organism>
<keyword evidence="2" id="KW-1185">Reference proteome</keyword>
<comment type="caution">
    <text evidence="1">The sequence shown here is derived from an EMBL/GenBank/DDBJ whole genome shotgun (WGS) entry which is preliminary data.</text>
</comment>
<name>A0ACA9SW55_9GLOM</name>
<dbReference type="EMBL" id="CAJVQC010171243">
    <property type="protein sequence ID" value="CAG8850525.1"/>
    <property type="molecule type" value="Genomic_DNA"/>
</dbReference>